<feature type="domain" description="Asparagine synthetase" evidence="4">
    <location>
        <begin position="274"/>
        <end position="529"/>
    </location>
</feature>
<reference evidence="5" key="1">
    <citation type="submission" date="2020-06" db="EMBL/GenBank/DDBJ databases">
        <authorList>
            <consortium name="Plant Systems Biology data submission"/>
        </authorList>
    </citation>
    <scope>NUCLEOTIDE SEQUENCE</scope>
    <source>
        <strain evidence="5">D6</strain>
    </source>
</reference>
<evidence type="ECO:0000256" key="3">
    <source>
        <dbReference type="ARBA" id="ARBA00022962"/>
    </source>
</evidence>
<gene>
    <name evidence="5" type="ORF">SEMRO_91_G047590.1</name>
</gene>
<keyword evidence="6" id="KW-1185">Reference proteome</keyword>
<dbReference type="GO" id="GO:0004066">
    <property type="term" value="F:asparagine synthase (glutamine-hydrolyzing) activity"/>
    <property type="evidence" value="ECO:0007669"/>
    <property type="project" value="InterPro"/>
</dbReference>
<dbReference type="InterPro" id="IPR051857">
    <property type="entry name" value="Asn_synthetase_domain"/>
</dbReference>
<dbReference type="AlphaFoldDB" id="A0A9N8H8G3"/>
<keyword evidence="2" id="KW-0061">Asparagine biosynthesis</keyword>
<name>A0A9N8H8G3_9STRA</name>
<dbReference type="CDD" id="cd01991">
    <property type="entry name" value="Asn_synthase_B_C"/>
    <property type="match status" value="1"/>
</dbReference>
<evidence type="ECO:0000313" key="6">
    <source>
        <dbReference type="Proteomes" id="UP001153069"/>
    </source>
</evidence>
<evidence type="ECO:0000259" key="4">
    <source>
        <dbReference type="Pfam" id="PF00733"/>
    </source>
</evidence>
<proteinExistence type="predicted"/>
<organism evidence="5 6">
    <name type="scientific">Seminavis robusta</name>
    <dbReference type="NCBI Taxonomy" id="568900"/>
    <lineage>
        <taxon>Eukaryota</taxon>
        <taxon>Sar</taxon>
        <taxon>Stramenopiles</taxon>
        <taxon>Ochrophyta</taxon>
        <taxon>Bacillariophyta</taxon>
        <taxon>Bacillariophyceae</taxon>
        <taxon>Bacillariophycidae</taxon>
        <taxon>Naviculales</taxon>
        <taxon>Naviculaceae</taxon>
        <taxon>Seminavis</taxon>
    </lineage>
</organism>
<evidence type="ECO:0000313" key="5">
    <source>
        <dbReference type="EMBL" id="CAB9500743.1"/>
    </source>
</evidence>
<dbReference type="InterPro" id="IPR001962">
    <property type="entry name" value="Asn_synthase"/>
</dbReference>
<dbReference type="PANTHER" id="PTHR45937:SF1">
    <property type="entry name" value="ASPARAGINE SYNTHETASE DOMAIN-CONTAINING PROTEIN 1"/>
    <property type="match status" value="1"/>
</dbReference>
<dbReference type="Gene3D" id="3.60.20.10">
    <property type="entry name" value="Glutamine Phosphoribosylpyrophosphate, subunit 1, domain 1"/>
    <property type="match status" value="1"/>
</dbReference>
<dbReference type="EMBL" id="CAICTM010000090">
    <property type="protein sequence ID" value="CAB9500743.1"/>
    <property type="molecule type" value="Genomic_DNA"/>
</dbReference>
<evidence type="ECO:0000256" key="1">
    <source>
        <dbReference type="ARBA" id="ARBA00022605"/>
    </source>
</evidence>
<comment type="caution">
    <text evidence="5">The sequence shown here is derived from an EMBL/GenBank/DDBJ whole genome shotgun (WGS) entry which is preliminary data.</text>
</comment>
<evidence type="ECO:0000256" key="2">
    <source>
        <dbReference type="ARBA" id="ARBA00022888"/>
    </source>
</evidence>
<dbReference type="Proteomes" id="UP001153069">
    <property type="component" value="Unassembled WGS sequence"/>
</dbReference>
<dbReference type="Gene3D" id="3.40.50.620">
    <property type="entry name" value="HUPs"/>
    <property type="match status" value="1"/>
</dbReference>
<dbReference type="Pfam" id="PF00733">
    <property type="entry name" value="Asn_synthase"/>
    <property type="match status" value="1"/>
</dbReference>
<keyword evidence="1" id="KW-0028">Amino-acid biosynthesis</keyword>
<dbReference type="SUPFAM" id="SSF52402">
    <property type="entry name" value="Adenine nucleotide alpha hydrolases-like"/>
    <property type="match status" value="1"/>
</dbReference>
<accession>A0A9N8H8G3</accession>
<protein>
    <submittedName>
        <fullName evidence="5">Asparagine synthetase domain-containing protein 1</fullName>
    </submittedName>
</protein>
<dbReference type="OrthoDB" id="47104at2759"/>
<sequence>MCGILLTVSLVENGESVGEGNASDSNSHDENLCRRGPDHVKSVVVHCPKQLLRVELQASVLKMRSHSTLQPVAIPLAAKSQNEALHLAWNGEVYQRIPHDNNNDSNSDETMETVADYDVDDTQLVAECVRQLQAHSVLDASSSSPSTDSLQDYASLLAGVFGRLVNAEYAFCLLTPWAIYYARDPWGRRSLLLSSSTSQTNWKLASVKESDDNLTWTEVTPGILHEYRFQDGKFHTTPIVVQQTIPQQLLAIQETSIPEHLNVTPSMWKASLALEHYLREAVRLRVSGSSQNRPSVAVLFSGGVDSVVLAALTLQILPTDQPLRLWNVSFVNNKEQQQQATPSTAQDCRAALASYKELQQLFPHHTAVSLETTQVTWDEMTKWEPHVRTLIHPKTTLMDLNIAMALWFASRGGQHADSDDPKILLVGMGADEQLGGYGRHRKAFEQAMNQNNNPELAFASLLQELTLDMDRLWERNLGRDDRIFSDHGKEARFPYLDYSVMNFVKQTPLEDVCDFSLPPGQGDKRILRLVAMRLGLQTASGMVKRAIQFGSRIAHVSDKKRFGSRRKAQGTAVA</sequence>
<dbReference type="InterPro" id="IPR029055">
    <property type="entry name" value="Ntn_hydrolases_N"/>
</dbReference>
<dbReference type="InterPro" id="IPR014729">
    <property type="entry name" value="Rossmann-like_a/b/a_fold"/>
</dbReference>
<dbReference type="GO" id="GO:0006529">
    <property type="term" value="P:asparagine biosynthetic process"/>
    <property type="evidence" value="ECO:0007669"/>
    <property type="project" value="UniProtKB-KW"/>
</dbReference>
<dbReference type="PANTHER" id="PTHR45937">
    <property type="entry name" value="ASPARAGINE SYNTHETASE DOMAIN-CONTAINING PROTEIN 1"/>
    <property type="match status" value="1"/>
</dbReference>
<keyword evidence="3" id="KW-0315">Glutamine amidotransferase</keyword>